<dbReference type="GeneID" id="36582655"/>
<accession>A0A2J6TFN2</accession>
<dbReference type="InterPro" id="IPR010730">
    <property type="entry name" value="HET"/>
</dbReference>
<dbReference type="STRING" id="1095630.A0A2J6TFN2"/>
<evidence type="ECO:0000313" key="3">
    <source>
        <dbReference type="Proteomes" id="UP000235371"/>
    </source>
</evidence>
<dbReference type="EMBL" id="KZ613786">
    <property type="protein sequence ID" value="PMD61837.1"/>
    <property type="molecule type" value="Genomic_DNA"/>
</dbReference>
<evidence type="ECO:0000313" key="2">
    <source>
        <dbReference type="EMBL" id="PMD61837.1"/>
    </source>
</evidence>
<keyword evidence="3" id="KW-1185">Reference proteome</keyword>
<dbReference type="RefSeq" id="XP_024738741.1">
    <property type="nucleotide sequence ID" value="XM_024874575.1"/>
</dbReference>
<sequence length="373" mass="42338">MISPATFDFHFVSDSISYCSVNHGSACKQQLNGAPNFFKVVDCKARQVVVARPGYQYLALSYVWGSTTGTSDRSLLDLDNCPKVINDSIDVTLKLMFQYLWVDRYCIDQLDEADKHHQIRQMDLIYANAKATIIAAAGDGPGYGLPGVNGTLRKQQPHLRIHGHLLASTLPHPSWSVNNSKWASRGWTYQENILSKRRIIFTDDQVLFECNSMHYAESQILPLDVLHTEDKTMFKWYVAQGAFEWKTPGSDPEDIIHFLADFSKRELSYPADAINAMQGIFQMFSKTEYPVYHIEGVPILSATSGTFVPEDSFIKGLSWCHSIPGKRRPEFPSWSWAGWTGVLERSFMWADEYPVDTVLCLETENGIIEEFPR</sequence>
<reference evidence="2 3" key="1">
    <citation type="submission" date="2016-04" db="EMBL/GenBank/DDBJ databases">
        <title>A degradative enzymes factory behind the ericoid mycorrhizal symbiosis.</title>
        <authorList>
            <consortium name="DOE Joint Genome Institute"/>
            <person name="Martino E."/>
            <person name="Morin E."/>
            <person name="Grelet G."/>
            <person name="Kuo A."/>
            <person name="Kohler A."/>
            <person name="Daghino S."/>
            <person name="Barry K."/>
            <person name="Choi C."/>
            <person name="Cichocki N."/>
            <person name="Clum A."/>
            <person name="Copeland A."/>
            <person name="Hainaut M."/>
            <person name="Haridas S."/>
            <person name="Labutti K."/>
            <person name="Lindquist E."/>
            <person name="Lipzen A."/>
            <person name="Khouja H.-R."/>
            <person name="Murat C."/>
            <person name="Ohm R."/>
            <person name="Olson A."/>
            <person name="Spatafora J."/>
            <person name="Veneault-Fourrey C."/>
            <person name="Henrissat B."/>
            <person name="Grigoriev I."/>
            <person name="Martin F."/>
            <person name="Perotto S."/>
        </authorList>
    </citation>
    <scope>NUCLEOTIDE SEQUENCE [LARGE SCALE GENOMIC DNA]</scope>
    <source>
        <strain evidence="2 3">E</strain>
    </source>
</reference>
<dbReference type="InParanoid" id="A0A2J6TFN2"/>
<dbReference type="OrthoDB" id="5428863at2759"/>
<name>A0A2J6TFN2_9HELO</name>
<proteinExistence type="predicted"/>
<gene>
    <name evidence="2" type="ORF">K444DRAFT_526799</name>
</gene>
<organism evidence="2 3">
    <name type="scientific">Hyaloscypha bicolor E</name>
    <dbReference type="NCBI Taxonomy" id="1095630"/>
    <lineage>
        <taxon>Eukaryota</taxon>
        <taxon>Fungi</taxon>
        <taxon>Dikarya</taxon>
        <taxon>Ascomycota</taxon>
        <taxon>Pezizomycotina</taxon>
        <taxon>Leotiomycetes</taxon>
        <taxon>Helotiales</taxon>
        <taxon>Hyaloscyphaceae</taxon>
        <taxon>Hyaloscypha</taxon>
        <taxon>Hyaloscypha bicolor</taxon>
    </lineage>
</organism>
<evidence type="ECO:0000259" key="1">
    <source>
        <dbReference type="Pfam" id="PF06985"/>
    </source>
</evidence>
<dbReference type="PANTHER" id="PTHR33112">
    <property type="entry name" value="DOMAIN PROTEIN, PUTATIVE-RELATED"/>
    <property type="match status" value="1"/>
</dbReference>
<dbReference type="Proteomes" id="UP000235371">
    <property type="component" value="Unassembled WGS sequence"/>
</dbReference>
<dbReference type="PANTHER" id="PTHR33112:SF1">
    <property type="entry name" value="HETEROKARYON INCOMPATIBILITY DOMAIN-CONTAINING PROTEIN"/>
    <property type="match status" value="1"/>
</dbReference>
<dbReference type="AlphaFoldDB" id="A0A2J6TFN2"/>
<protein>
    <submittedName>
        <fullName evidence="2">HET-domain-containing protein</fullName>
    </submittedName>
</protein>
<dbReference type="Pfam" id="PF06985">
    <property type="entry name" value="HET"/>
    <property type="match status" value="1"/>
</dbReference>
<feature type="domain" description="Heterokaryon incompatibility" evidence="1">
    <location>
        <begin position="57"/>
        <end position="191"/>
    </location>
</feature>